<reference evidence="13" key="1">
    <citation type="submission" date="2016-11" db="EMBL/GenBank/DDBJ databases">
        <authorList>
            <person name="Varghese N."/>
            <person name="Submissions S."/>
        </authorList>
    </citation>
    <scope>NUCLEOTIDE SEQUENCE [LARGE SCALE GENOMIC DNA]</scope>
    <source>
        <strain evidence="13">GAS401</strain>
    </source>
</reference>
<sequence>MTVGLSEKTGDVPSQDDGRSTPVAFLQRYGREVGLPVIVIAMAIFFSINSNVFLSLSNFRNIGVSAAALAAVSFGQTFAILTAGLDLSVGAIVALVSIIGALVMRDHGVGAGLAASLGAGAAVGLANGIVITRFKVFPFIATLAMMSVVSGLALSLSGGVAVTGVPEAFSSLAYARAFGIPIPVIIALAVLAICIVVLRYTKLGRRIYATGGNEEAARLSGIAIGAVKVAAYVLSGLCASVGSLILTARVASGQPSLGATLPLESVAAVVLGGVSLFGGRGSVVGVAFGVLFISILSNGLNLLNVPSYTQMMVIGGALILAVSLDQTFIGSRVGKRS</sequence>
<evidence type="ECO:0000313" key="13">
    <source>
        <dbReference type="Proteomes" id="UP000184096"/>
    </source>
</evidence>
<keyword evidence="5" id="KW-0997">Cell inner membrane</keyword>
<dbReference type="PANTHER" id="PTHR32196">
    <property type="entry name" value="ABC TRANSPORTER PERMEASE PROTEIN YPHD-RELATED-RELATED"/>
    <property type="match status" value="1"/>
</dbReference>
<feature type="transmembrane region" description="Helical" evidence="11">
    <location>
        <begin position="33"/>
        <end position="54"/>
    </location>
</feature>
<dbReference type="Proteomes" id="UP000184096">
    <property type="component" value="Chromosome I"/>
</dbReference>
<evidence type="ECO:0000256" key="9">
    <source>
        <dbReference type="ARBA" id="ARBA00025439"/>
    </source>
</evidence>
<proteinExistence type="predicted"/>
<feature type="transmembrane region" description="Helical" evidence="11">
    <location>
        <begin position="221"/>
        <end position="246"/>
    </location>
</feature>
<accession>A0A1M7SUS2</accession>
<organism evidence="12 13">
    <name type="scientific">Bradyrhizobium erythrophlei</name>
    <dbReference type="NCBI Taxonomy" id="1437360"/>
    <lineage>
        <taxon>Bacteria</taxon>
        <taxon>Pseudomonadati</taxon>
        <taxon>Pseudomonadota</taxon>
        <taxon>Alphaproteobacteria</taxon>
        <taxon>Hyphomicrobiales</taxon>
        <taxon>Nitrobacteraceae</taxon>
        <taxon>Bradyrhizobium</taxon>
    </lineage>
</organism>
<dbReference type="GO" id="GO:0022857">
    <property type="term" value="F:transmembrane transporter activity"/>
    <property type="evidence" value="ECO:0007669"/>
    <property type="project" value="InterPro"/>
</dbReference>
<dbReference type="AlphaFoldDB" id="A0A1M7SUS2"/>
<dbReference type="RefSeq" id="WP_072816124.1">
    <property type="nucleotide sequence ID" value="NZ_LT670849.1"/>
</dbReference>
<keyword evidence="7 11" id="KW-1133">Transmembrane helix</keyword>
<evidence type="ECO:0000256" key="1">
    <source>
        <dbReference type="ARBA" id="ARBA00004651"/>
    </source>
</evidence>
<dbReference type="OrthoDB" id="7157592at2"/>
<feature type="transmembrane region" description="Helical" evidence="11">
    <location>
        <begin position="87"/>
        <end position="104"/>
    </location>
</feature>
<evidence type="ECO:0000256" key="4">
    <source>
        <dbReference type="ARBA" id="ARBA00022475"/>
    </source>
</evidence>
<feature type="transmembrane region" description="Helical" evidence="11">
    <location>
        <begin position="266"/>
        <end position="296"/>
    </location>
</feature>
<keyword evidence="3" id="KW-0813">Transport</keyword>
<evidence type="ECO:0000313" key="12">
    <source>
        <dbReference type="EMBL" id="SHN62201.1"/>
    </source>
</evidence>
<keyword evidence="8 11" id="KW-0472">Membrane</keyword>
<feature type="transmembrane region" description="Helical" evidence="11">
    <location>
        <begin position="137"/>
        <end position="165"/>
    </location>
</feature>
<evidence type="ECO:0000256" key="3">
    <source>
        <dbReference type="ARBA" id="ARBA00022448"/>
    </source>
</evidence>
<evidence type="ECO:0000256" key="11">
    <source>
        <dbReference type="SAM" id="Phobius"/>
    </source>
</evidence>
<evidence type="ECO:0000256" key="10">
    <source>
        <dbReference type="ARBA" id="ARBA00039381"/>
    </source>
</evidence>
<keyword evidence="13" id="KW-1185">Reference proteome</keyword>
<comment type="subunit">
    <text evidence="2">The complex is composed of two ATP-binding proteins (LsrA), two transmembrane proteins (LsrC and LsrD) and a solute-binding protein (LsrB).</text>
</comment>
<name>A0A1M7SUS2_9BRAD</name>
<dbReference type="PANTHER" id="PTHR32196:SF71">
    <property type="entry name" value="AUTOINDUCER 2 IMPORT SYSTEM PERMEASE PROTEIN LSRD"/>
    <property type="match status" value="1"/>
</dbReference>
<feature type="transmembrane region" description="Helical" evidence="11">
    <location>
        <begin position="177"/>
        <end position="201"/>
    </location>
</feature>
<evidence type="ECO:0000256" key="8">
    <source>
        <dbReference type="ARBA" id="ARBA00023136"/>
    </source>
</evidence>
<feature type="transmembrane region" description="Helical" evidence="11">
    <location>
        <begin position="308"/>
        <end position="329"/>
    </location>
</feature>
<evidence type="ECO:0000256" key="5">
    <source>
        <dbReference type="ARBA" id="ARBA00022519"/>
    </source>
</evidence>
<dbReference type="CDD" id="cd06579">
    <property type="entry name" value="TM_PBP1_transp_AraH_like"/>
    <property type="match status" value="1"/>
</dbReference>
<dbReference type="EMBL" id="LT670849">
    <property type="protein sequence ID" value="SHN62201.1"/>
    <property type="molecule type" value="Genomic_DNA"/>
</dbReference>
<protein>
    <recommendedName>
        <fullName evidence="10">Autoinducer 2 import system permease protein LsrD</fullName>
    </recommendedName>
</protein>
<evidence type="ECO:0000256" key="2">
    <source>
        <dbReference type="ARBA" id="ARBA00011262"/>
    </source>
</evidence>
<evidence type="ECO:0000256" key="6">
    <source>
        <dbReference type="ARBA" id="ARBA00022692"/>
    </source>
</evidence>
<dbReference type="Pfam" id="PF02653">
    <property type="entry name" value="BPD_transp_2"/>
    <property type="match status" value="1"/>
</dbReference>
<comment type="function">
    <text evidence="9">Part of the ABC transporter complex LsrABCD involved in autoinducer 2 (AI-2) import. Probably responsible for the translocation of the substrate across the membrane.</text>
</comment>
<dbReference type="GO" id="GO:0005886">
    <property type="term" value="C:plasma membrane"/>
    <property type="evidence" value="ECO:0007669"/>
    <property type="project" value="UniProtKB-SubCell"/>
</dbReference>
<gene>
    <name evidence="12" type="ORF">SAMN05444170_0252</name>
</gene>
<keyword evidence="4" id="KW-1003">Cell membrane</keyword>
<feature type="transmembrane region" description="Helical" evidence="11">
    <location>
        <begin position="111"/>
        <end position="131"/>
    </location>
</feature>
<keyword evidence="6 11" id="KW-0812">Transmembrane</keyword>
<comment type="subcellular location">
    <subcellularLocation>
        <location evidence="1">Cell membrane</location>
        <topology evidence="1">Multi-pass membrane protein</topology>
    </subcellularLocation>
</comment>
<evidence type="ECO:0000256" key="7">
    <source>
        <dbReference type="ARBA" id="ARBA00022989"/>
    </source>
</evidence>
<dbReference type="InterPro" id="IPR001851">
    <property type="entry name" value="ABC_transp_permease"/>
</dbReference>